<dbReference type="AlphaFoldDB" id="A0A8H4NEV2"/>
<evidence type="ECO:0000259" key="7">
    <source>
        <dbReference type="Pfam" id="PF22893"/>
    </source>
</evidence>
<dbReference type="OrthoDB" id="186626at2759"/>
<name>A0A8H4NEV2_9HYPO</name>
<evidence type="ECO:0000256" key="1">
    <source>
        <dbReference type="ARBA" id="ARBA00012880"/>
    </source>
</evidence>
<dbReference type="PANTHER" id="PTHR43836:SF2">
    <property type="entry name" value="CATECHOL O-METHYLTRANSFERASE 1-RELATED"/>
    <property type="match status" value="1"/>
</dbReference>
<comment type="similarity">
    <text evidence="6">Belongs to the class I-like SAM-binding methyltransferase superfamily. Cation-dependent O-methyltransferase family.</text>
</comment>
<evidence type="ECO:0000313" key="9">
    <source>
        <dbReference type="Proteomes" id="UP000536711"/>
    </source>
</evidence>
<evidence type="ECO:0000256" key="4">
    <source>
        <dbReference type="ARBA" id="ARBA00022691"/>
    </source>
</evidence>
<dbReference type="InterPro" id="IPR002935">
    <property type="entry name" value="SAM_O-MeTrfase"/>
</dbReference>
<dbReference type="EC" id="2.1.1.6" evidence="1"/>
<dbReference type="Pfam" id="PF22893">
    <property type="entry name" value="ULD_2"/>
    <property type="match status" value="1"/>
</dbReference>
<evidence type="ECO:0000256" key="5">
    <source>
        <dbReference type="ARBA" id="ARBA00022939"/>
    </source>
</evidence>
<dbReference type="GO" id="GO:0006584">
    <property type="term" value="P:catecholamine metabolic process"/>
    <property type="evidence" value="ECO:0007669"/>
    <property type="project" value="UniProtKB-KW"/>
</dbReference>
<sequence>MQNWESLKSENTTNNPFANHLKALITTTETASREIGSCLIEAKAGSERLERLVVAANLTHIEQERTLSLMEQNTEKASMVLDVITNTMGAASSQLVTEHLERWIKTVGLCRLLVVMFYNKPGQLLVEQRRFVIMQSQTNMPINPQNWSTSVVPGDSLNMSILVERLGSQSTRFSCPRYDHMFDSRKSSPSREYQCPKCLLWSDIADGAKLGISSDSSSLSVPVPPPEPVHWDSWDGLRRSRFRQPQALSRLRNSGMPFDRNPVGSTDDEEVDVSAFRRVHVIPFEGDLLRSVVRIGTRCRDVILRYATNFEPNNPQLPPETVLEFKKLVQELKELKATGYVTHLALAVRAVKLYGKYPSMRKLEELGDAYVEWNDGREAVLLRWLYDHPNFPNMRNNPLVICEAMDEFAAQRDFLINIGPDKAEKIATIIAETKPRVFVELGGYVGYSALFLGNALRNAYKDNHDATNNVVYWSLEADPVFAGITMNLVNLAGLSDVVKVITGKAADSLTRLKEEGKLESVDMLFLDHIEDLYVADLQVVESLGLLKKGSHIVADNVLRPGAPDYKQYVTEHKSMETRAIMGLIIPGEFKDEIEVTEYKG</sequence>
<keyword evidence="9" id="KW-1185">Reference proteome</keyword>
<dbReference type="InterPro" id="IPR029063">
    <property type="entry name" value="SAM-dependent_MTases_sf"/>
</dbReference>
<dbReference type="EMBL" id="JAADJF010000372">
    <property type="protein sequence ID" value="KAF4420378.1"/>
    <property type="molecule type" value="Genomic_DNA"/>
</dbReference>
<dbReference type="GO" id="GO:0032259">
    <property type="term" value="P:methylation"/>
    <property type="evidence" value="ECO:0007669"/>
    <property type="project" value="UniProtKB-KW"/>
</dbReference>
<keyword evidence="3 8" id="KW-0808">Transferase</keyword>
<dbReference type="PANTHER" id="PTHR43836">
    <property type="entry name" value="CATECHOL O-METHYLTRANSFERASE 1-RELATED"/>
    <property type="match status" value="1"/>
</dbReference>
<keyword evidence="5" id="KW-0128">Catecholamine metabolism</keyword>
<evidence type="ECO:0000256" key="6">
    <source>
        <dbReference type="ARBA" id="ARBA00023453"/>
    </source>
</evidence>
<gene>
    <name evidence="8" type="ORF">FACUT_11198</name>
</gene>
<keyword evidence="2 8" id="KW-0489">Methyltransferase</keyword>
<dbReference type="InterPro" id="IPR054464">
    <property type="entry name" value="ULD_fung"/>
</dbReference>
<dbReference type="GO" id="GO:0008171">
    <property type="term" value="F:O-methyltransferase activity"/>
    <property type="evidence" value="ECO:0007669"/>
    <property type="project" value="InterPro"/>
</dbReference>
<feature type="domain" description="Ubiquitin-like" evidence="7">
    <location>
        <begin position="108"/>
        <end position="164"/>
    </location>
</feature>
<accession>A0A8H4NEV2</accession>
<evidence type="ECO:0000256" key="3">
    <source>
        <dbReference type="ARBA" id="ARBA00022679"/>
    </source>
</evidence>
<dbReference type="Proteomes" id="UP000536711">
    <property type="component" value="Unassembled WGS sequence"/>
</dbReference>
<dbReference type="SUPFAM" id="SSF53335">
    <property type="entry name" value="S-adenosyl-L-methionine-dependent methyltransferases"/>
    <property type="match status" value="1"/>
</dbReference>
<evidence type="ECO:0000313" key="8">
    <source>
        <dbReference type="EMBL" id="KAF4420378.1"/>
    </source>
</evidence>
<dbReference type="Gene3D" id="3.40.50.150">
    <property type="entry name" value="Vaccinia Virus protein VP39"/>
    <property type="match status" value="1"/>
</dbReference>
<protein>
    <recommendedName>
        <fullName evidence="1">catechol O-methyltransferase</fullName>
        <ecNumber evidence="1">2.1.1.6</ecNumber>
    </recommendedName>
</protein>
<dbReference type="Pfam" id="PF01596">
    <property type="entry name" value="Methyltransf_3"/>
    <property type="match status" value="1"/>
</dbReference>
<organism evidence="8 9">
    <name type="scientific">Fusarium acutatum</name>
    <dbReference type="NCBI Taxonomy" id="78861"/>
    <lineage>
        <taxon>Eukaryota</taxon>
        <taxon>Fungi</taxon>
        <taxon>Dikarya</taxon>
        <taxon>Ascomycota</taxon>
        <taxon>Pezizomycotina</taxon>
        <taxon>Sordariomycetes</taxon>
        <taxon>Hypocreomycetidae</taxon>
        <taxon>Hypocreales</taxon>
        <taxon>Nectriaceae</taxon>
        <taxon>Fusarium</taxon>
        <taxon>Fusarium fujikuroi species complex</taxon>
    </lineage>
</organism>
<reference evidence="8 9" key="1">
    <citation type="submission" date="2020-01" db="EMBL/GenBank/DDBJ databases">
        <title>Identification and distribution of gene clusters putatively required for synthesis of sphingolipid metabolism inhibitors in phylogenetically diverse species of the filamentous fungus Fusarium.</title>
        <authorList>
            <person name="Kim H.-S."/>
            <person name="Busman M."/>
            <person name="Brown D.W."/>
            <person name="Divon H."/>
            <person name="Uhlig S."/>
            <person name="Proctor R.H."/>
        </authorList>
    </citation>
    <scope>NUCLEOTIDE SEQUENCE [LARGE SCALE GENOMIC DNA]</scope>
    <source>
        <strain evidence="8 9">NRRL 13308</strain>
    </source>
</reference>
<comment type="caution">
    <text evidence="8">The sequence shown here is derived from an EMBL/GenBank/DDBJ whole genome shotgun (WGS) entry which is preliminary data.</text>
</comment>
<keyword evidence="4" id="KW-0949">S-adenosyl-L-methionine</keyword>
<dbReference type="PROSITE" id="PS51682">
    <property type="entry name" value="SAM_OMT_I"/>
    <property type="match status" value="1"/>
</dbReference>
<evidence type="ECO:0000256" key="2">
    <source>
        <dbReference type="ARBA" id="ARBA00022603"/>
    </source>
</evidence>
<proteinExistence type="inferred from homology"/>